<evidence type="ECO:0000313" key="2">
    <source>
        <dbReference type="Proteomes" id="UP001241110"/>
    </source>
</evidence>
<dbReference type="AlphaFoldDB" id="A0AAE3U6H5"/>
<evidence type="ECO:0008006" key="3">
    <source>
        <dbReference type="Google" id="ProtNLM"/>
    </source>
</evidence>
<sequence length="205" mass="23970">MKSCLYLTIVIIVLFVFTDCSQSEQSEEKQSVNQSTSIPTDSIELTTLIRKTYEWYEKEGIAEDFTPITKTTSDSLYSGIDWNAQNKRIKTLEQTGFFSNDFLKNYQNIASRIDQDLKQGKVEWFKDDMSPYSTDVNAWCNCQDNPDEYWNKLLITNIKQSSDQASFQWTWGNDFYYQVQAKKENGVWKISYLEGLDFNQYIGTN</sequence>
<proteinExistence type="predicted"/>
<gene>
    <name evidence="1" type="ORF">QNI16_15265</name>
</gene>
<dbReference type="RefSeq" id="WP_313980218.1">
    <property type="nucleotide sequence ID" value="NZ_JASJOS010000006.1"/>
</dbReference>
<name>A0AAE3U6H5_9BACT</name>
<evidence type="ECO:0000313" key="1">
    <source>
        <dbReference type="EMBL" id="MDJ1481859.1"/>
    </source>
</evidence>
<comment type="caution">
    <text evidence="1">The sequence shown here is derived from an EMBL/GenBank/DDBJ whole genome shotgun (WGS) entry which is preliminary data.</text>
</comment>
<accession>A0AAE3U6H5</accession>
<protein>
    <recommendedName>
        <fullName evidence="3">DUF3828 domain-containing protein</fullName>
    </recommendedName>
</protein>
<dbReference type="Proteomes" id="UP001241110">
    <property type="component" value="Unassembled WGS sequence"/>
</dbReference>
<reference evidence="1" key="1">
    <citation type="submission" date="2023-05" db="EMBL/GenBank/DDBJ databases">
        <authorList>
            <person name="Zhang X."/>
        </authorList>
    </citation>
    <scope>NUCLEOTIDE SEQUENCE</scope>
    <source>
        <strain evidence="1">YF14B1</strain>
    </source>
</reference>
<organism evidence="1 2">
    <name type="scientific">Xanthocytophaga flava</name>
    <dbReference type="NCBI Taxonomy" id="3048013"/>
    <lineage>
        <taxon>Bacteria</taxon>
        <taxon>Pseudomonadati</taxon>
        <taxon>Bacteroidota</taxon>
        <taxon>Cytophagia</taxon>
        <taxon>Cytophagales</taxon>
        <taxon>Rhodocytophagaceae</taxon>
        <taxon>Xanthocytophaga</taxon>
    </lineage>
</organism>
<dbReference type="EMBL" id="JASJOS010000006">
    <property type="protein sequence ID" value="MDJ1481859.1"/>
    <property type="molecule type" value="Genomic_DNA"/>
</dbReference>